<dbReference type="PANTHER" id="PTHR12788">
    <property type="entry name" value="PROTEIN-TYROSINE SULFOTRANSFERASE 2"/>
    <property type="match status" value="1"/>
</dbReference>
<proteinExistence type="predicted"/>
<dbReference type="EMBL" id="JAPDOB010000001">
    <property type="protein sequence ID" value="MCW3796986.1"/>
    <property type="molecule type" value="Genomic_DNA"/>
</dbReference>
<keyword evidence="1" id="KW-0808">Transferase</keyword>
<dbReference type="PANTHER" id="PTHR12788:SF10">
    <property type="entry name" value="PROTEIN-TYROSINE SULFOTRANSFERASE"/>
    <property type="match status" value="1"/>
</dbReference>
<dbReference type="InterPro" id="IPR027417">
    <property type="entry name" value="P-loop_NTPase"/>
</dbReference>
<protein>
    <submittedName>
        <fullName evidence="2">Sulfotransferase</fullName>
    </submittedName>
</protein>
<accession>A0ABT3JD24</accession>
<name>A0ABT3JD24_9SPHN</name>
<gene>
    <name evidence="2" type="ORF">OMW55_04095</name>
</gene>
<dbReference type="Pfam" id="PF13469">
    <property type="entry name" value="Sulfotransfer_3"/>
    <property type="match status" value="2"/>
</dbReference>
<keyword evidence="3" id="KW-1185">Reference proteome</keyword>
<sequence>MSSELKRPIILLGNFRSGTTMLQRILATHPDVVEMYEPVGMWRYADPTREHDEFDESDATARVRDYVRGQFLKYQVEHGNRTIIEKTPHNILRIGYVRRIFPDAHFLYIVRNPLSFVSSVELKWQKPAGAKRILTRLKTTPVTQIPYYIGTFLDQLWTKRIRKQKYLSVWGPRYKGIQHDVEHEDMLTVIARQWAKATSKAERDLAQFDDGQVFRLRYEDFVANPVEYLGRICRHCQLEMTPELADYVRTTVKTDRQAKWQRFDPGQLASILPELRTEMLRNGYEVPDVAALADSARSAAFPRSAEPVLR</sequence>
<dbReference type="Gene3D" id="3.40.50.300">
    <property type="entry name" value="P-loop containing nucleotide triphosphate hydrolases"/>
    <property type="match status" value="1"/>
</dbReference>
<comment type="caution">
    <text evidence="2">The sequence shown here is derived from an EMBL/GenBank/DDBJ whole genome shotgun (WGS) entry which is preliminary data.</text>
</comment>
<reference evidence="2 3" key="1">
    <citation type="submission" date="2022-10" db="EMBL/GenBank/DDBJ databases">
        <title>Sphingomonas sp.</title>
        <authorList>
            <person name="Jin C."/>
        </authorList>
    </citation>
    <scope>NUCLEOTIDE SEQUENCE [LARGE SCALE GENOMIC DNA]</scope>
    <source>
        <strain evidence="2 3">BN140010</strain>
    </source>
</reference>
<dbReference type="RefSeq" id="WP_264881028.1">
    <property type="nucleotide sequence ID" value="NZ_JAPDOB010000001.1"/>
</dbReference>
<dbReference type="InterPro" id="IPR026634">
    <property type="entry name" value="TPST-like"/>
</dbReference>
<organism evidence="2 3">
    <name type="scientific">Sphingomonas arvum</name>
    <dbReference type="NCBI Taxonomy" id="2992113"/>
    <lineage>
        <taxon>Bacteria</taxon>
        <taxon>Pseudomonadati</taxon>
        <taxon>Pseudomonadota</taxon>
        <taxon>Alphaproteobacteria</taxon>
        <taxon>Sphingomonadales</taxon>
        <taxon>Sphingomonadaceae</taxon>
        <taxon>Sphingomonas</taxon>
    </lineage>
</organism>
<evidence type="ECO:0000256" key="1">
    <source>
        <dbReference type="ARBA" id="ARBA00022679"/>
    </source>
</evidence>
<evidence type="ECO:0000313" key="3">
    <source>
        <dbReference type="Proteomes" id="UP001526246"/>
    </source>
</evidence>
<evidence type="ECO:0000313" key="2">
    <source>
        <dbReference type="EMBL" id="MCW3796986.1"/>
    </source>
</evidence>
<dbReference type="SUPFAM" id="SSF52540">
    <property type="entry name" value="P-loop containing nucleoside triphosphate hydrolases"/>
    <property type="match status" value="1"/>
</dbReference>
<dbReference type="Proteomes" id="UP001526246">
    <property type="component" value="Unassembled WGS sequence"/>
</dbReference>